<keyword evidence="1" id="KW-0472">Membrane</keyword>
<dbReference type="Proteomes" id="UP000221165">
    <property type="component" value="Unassembled WGS sequence"/>
</dbReference>
<dbReference type="RefSeq" id="XP_067920182.1">
    <property type="nucleotide sequence ID" value="XM_068067841.1"/>
</dbReference>
<gene>
    <name evidence="2" type="ORF">CSUI_007696</name>
</gene>
<name>A0A2C6KQ34_9APIC</name>
<evidence type="ECO:0000256" key="1">
    <source>
        <dbReference type="SAM" id="Phobius"/>
    </source>
</evidence>
<sequence length="96" mass="11068">HEEEAEEEVEVNDGILCKGLTKRRLGRNRIEERVFRVEKFFFSNLLPCSFLTTCPVVATVSLLVHRGIVLCFSLSFSSFFLSFLFHLYVSLCLVSF</sequence>
<evidence type="ECO:0000313" key="3">
    <source>
        <dbReference type="Proteomes" id="UP000221165"/>
    </source>
</evidence>
<dbReference type="EMBL" id="MIGC01004119">
    <property type="protein sequence ID" value="PHJ18476.1"/>
    <property type="molecule type" value="Genomic_DNA"/>
</dbReference>
<comment type="caution">
    <text evidence="2">The sequence shown here is derived from an EMBL/GenBank/DDBJ whole genome shotgun (WGS) entry which is preliminary data.</text>
</comment>
<evidence type="ECO:0008006" key="4">
    <source>
        <dbReference type="Google" id="ProtNLM"/>
    </source>
</evidence>
<keyword evidence="1" id="KW-1133">Transmembrane helix</keyword>
<feature type="transmembrane region" description="Helical" evidence="1">
    <location>
        <begin position="40"/>
        <end position="61"/>
    </location>
</feature>
<feature type="transmembrane region" description="Helical" evidence="1">
    <location>
        <begin position="67"/>
        <end position="94"/>
    </location>
</feature>
<feature type="non-terminal residue" evidence="2">
    <location>
        <position position="1"/>
    </location>
</feature>
<dbReference type="AlphaFoldDB" id="A0A2C6KQ34"/>
<proteinExistence type="predicted"/>
<keyword evidence="3" id="KW-1185">Reference proteome</keyword>
<reference evidence="2 3" key="1">
    <citation type="journal article" date="2017" name="Int. J. Parasitol.">
        <title>The genome of the protozoan parasite Cystoisospora suis and a reverse vaccinology approach to identify vaccine candidates.</title>
        <authorList>
            <person name="Palmieri N."/>
            <person name="Shrestha A."/>
            <person name="Ruttkowski B."/>
            <person name="Beck T."/>
            <person name="Vogl C."/>
            <person name="Tomley F."/>
            <person name="Blake D.P."/>
            <person name="Joachim A."/>
        </authorList>
    </citation>
    <scope>NUCLEOTIDE SEQUENCE [LARGE SCALE GENOMIC DNA]</scope>
    <source>
        <strain evidence="2 3">Wien I</strain>
    </source>
</reference>
<keyword evidence="1" id="KW-0812">Transmembrane</keyword>
<accession>A0A2C6KQ34</accession>
<dbReference type="GeneID" id="94431052"/>
<evidence type="ECO:0000313" key="2">
    <source>
        <dbReference type="EMBL" id="PHJ18476.1"/>
    </source>
</evidence>
<organism evidence="2 3">
    <name type="scientific">Cystoisospora suis</name>
    <dbReference type="NCBI Taxonomy" id="483139"/>
    <lineage>
        <taxon>Eukaryota</taxon>
        <taxon>Sar</taxon>
        <taxon>Alveolata</taxon>
        <taxon>Apicomplexa</taxon>
        <taxon>Conoidasida</taxon>
        <taxon>Coccidia</taxon>
        <taxon>Eucoccidiorida</taxon>
        <taxon>Eimeriorina</taxon>
        <taxon>Sarcocystidae</taxon>
        <taxon>Cystoisospora</taxon>
    </lineage>
</organism>
<protein>
    <recommendedName>
        <fullName evidence="4">Transmembrane protein</fullName>
    </recommendedName>
</protein>
<dbReference type="VEuPathDB" id="ToxoDB:CSUI_007696"/>